<evidence type="ECO:0000313" key="16">
    <source>
        <dbReference type="Proteomes" id="UP000194318"/>
    </source>
</evidence>
<evidence type="ECO:0000256" key="4">
    <source>
        <dbReference type="ARBA" id="ARBA00022842"/>
    </source>
</evidence>
<dbReference type="NCBIfam" id="NF009810">
    <property type="entry name" value="PRK13294.1"/>
    <property type="match status" value="1"/>
</dbReference>
<feature type="region of interest" description="Coenzyme F420:L-glutamate ligase" evidence="10">
    <location>
        <begin position="1"/>
        <end position="233"/>
    </location>
</feature>
<evidence type="ECO:0000256" key="10">
    <source>
        <dbReference type="HAMAP-Rule" id="MF_01259"/>
    </source>
</evidence>
<gene>
    <name evidence="10 15" type="primary">fbiB</name>
    <name evidence="15" type="ORF">BG846_01676</name>
    <name evidence="14" type="ORF">K701_26030</name>
</gene>
<dbReference type="PANTHER" id="PTHR47917">
    <property type="match status" value="1"/>
</dbReference>
<sequence>MTPAYRVWAPAGIPEVAKGDDLAALIAAAEPGLADGDVVLVTSKVVSKAEGRVAEAADREAAIDAETVRVVARRGALRIVENRNGLVMAAAGVDASNTPAGTVLLLPEDPDASARSIRDGLRDLLGVEVGVVVTDTFGRPWRSGLTDVAIGAAGVRVLDDLRGGTDAFGNPLVATVVASADELAAAGDLVKGKTAGRPVAVVRGLPHLVAGAGDGPGARALVRGAEGDMFRLGTSEAVREAVTLRRTVRAFTDEPVDPGAVRRAVAAAVTAPAPHHTAPWRFVLLESAASRTRLLDAMREAWIADLRRDGRSEEAVARRVRRGDVLRNAPCLVVPCLVADGAHHYGDARRDAAEREMFVVAAGAGVQNFLVALAGEGLGSAWVSSTMFCRDVVREVLELPDDWDPMGAVAVGRPAEPPKPRADRDPEDFLTVR</sequence>
<protein>
    <recommendedName>
        <fullName evidence="10">Bifunctional F420 biosynthesis protein FbiB</fullName>
    </recommendedName>
    <domain>
        <recommendedName>
            <fullName evidence="10">Coenzyme F420:L-glutamate ligase</fullName>
            <ecNumber evidence="10">6.3.2.31</ecNumber>
            <ecNumber evidence="10">6.3.2.34</ecNumber>
        </recommendedName>
        <alternativeName>
            <fullName evidence="10">Coenzyme F420-0:L-glutamate ligase</fullName>
        </alternativeName>
        <alternativeName>
            <fullName evidence="10">Coenzyme F420-1:gamma-L-glutamate ligase</fullName>
        </alternativeName>
    </domain>
    <domain>
        <recommendedName>
            <fullName evidence="10">Dehydro-coenzyme F420-0 reductase</fullName>
            <ecNumber evidence="10">1.3.8.17</ecNumber>
        </recommendedName>
    </domain>
</protein>
<dbReference type="EMBL" id="MIFZ01000148">
    <property type="protein sequence ID" value="OSY52658.1"/>
    <property type="molecule type" value="Genomic_DNA"/>
</dbReference>
<accession>A0A1Y2P0G7</accession>
<feature type="binding site" evidence="10">
    <location>
        <position position="135"/>
    </location>
    <ligand>
        <name>a divalent metal cation</name>
        <dbReference type="ChEBI" id="CHEBI:60240"/>
        <label>1</label>
    </ligand>
</feature>
<feature type="domain" description="Nitroreductase" evidence="12">
    <location>
        <begin position="245"/>
        <end position="413"/>
    </location>
</feature>
<dbReference type="InterPro" id="IPR008225">
    <property type="entry name" value="F420-0_g-glutamyl_ligase"/>
</dbReference>
<comment type="catalytic activity">
    <reaction evidence="10">
        <text>oxidized coenzyme F420-1 + GTP + L-glutamate = oxidized coenzyme F420-2 + GDP + phosphate + H(+)</text>
        <dbReference type="Rhea" id="RHEA:30523"/>
        <dbReference type="ChEBI" id="CHEBI:15378"/>
        <dbReference type="ChEBI" id="CHEBI:29985"/>
        <dbReference type="ChEBI" id="CHEBI:37565"/>
        <dbReference type="ChEBI" id="CHEBI:43474"/>
        <dbReference type="ChEBI" id="CHEBI:57922"/>
        <dbReference type="ChEBI" id="CHEBI:58189"/>
        <dbReference type="ChEBI" id="CHEBI:59920"/>
        <dbReference type="EC" id="6.3.2.34"/>
    </reaction>
</comment>
<evidence type="ECO:0000256" key="6">
    <source>
        <dbReference type="ARBA" id="ARBA00023002"/>
    </source>
</evidence>
<comment type="caution">
    <text evidence="15">The sequence shown here is derived from an EMBL/GenBank/DDBJ whole genome shotgun (WGS) entry which is preliminary data.</text>
</comment>
<keyword evidence="6 10" id="KW-0560">Oxidoreductase</keyword>
<dbReference type="PANTHER" id="PTHR47917:SF1">
    <property type="entry name" value="COENZYME F420:L-GLUTAMATE LIGASE"/>
    <property type="match status" value="1"/>
</dbReference>
<keyword evidence="8 10" id="KW-0464">Manganese</keyword>
<feature type="binding site" evidence="10">
    <location>
        <position position="97"/>
    </location>
    <ligand>
        <name>GTP</name>
        <dbReference type="ChEBI" id="CHEBI:37565"/>
    </ligand>
</feature>
<dbReference type="EC" id="6.3.2.31" evidence="10"/>
<evidence type="ECO:0000256" key="9">
    <source>
        <dbReference type="ARBA" id="ARBA00023268"/>
    </source>
</evidence>
<keyword evidence="3 10" id="KW-0547">Nucleotide-binding</keyword>
<dbReference type="GO" id="GO:0052890">
    <property type="term" value="F:oxidoreductase activity, acting on the CH-CH group of donors, with a flavin as acceptor"/>
    <property type="evidence" value="ECO:0007669"/>
    <property type="project" value="UniProtKB-UniRule"/>
</dbReference>
<dbReference type="InterPro" id="IPR023661">
    <property type="entry name" value="FbiB"/>
</dbReference>
<dbReference type="EC" id="6.3.2.34" evidence="10"/>
<feature type="binding site" evidence="10">
    <location>
        <begin position="13"/>
        <end position="16"/>
    </location>
    <ligand>
        <name>GTP</name>
        <dbReference type="ChEBI" id="CHEBI:37565"/>
    </ligand>
</feature>
<dbReference type="RefSeq" id="WP_031130188.1">
    <property type="nucleotide sequence ID" value="NZ_ASYR01000043.1"/>
</dbReference>
<keyword evidence="7 10" id="KW-0342">GTP-binding</keyword>
<feature type="binding site" evidence="10">
    <location>
        <position position="136"/>
    </location>
    <ligand>
        <name>a divalent metal cation</name>
        <dbReference type="ChEBI" id="CHEBI:60240"/>
        <label>2</label>
    </ligand>
</feature>
<feature type="region of interest" description="Disordered" evidence="11">
    <location>
        <begin position="408"/>
        <end position="433"/>
    </location>
</feature>
<dbReference type="GO" id="GO:0052645">
    <property type="term" value="P:F420-0 metabolic process"/>
    <property type="evidence" value="ECO:0007669"/>
    <property type="project" value="UniProtKB-UniRule"/>
</dbReference>
<dbReference type="InterPro" id="IPR000415">
    <property type="entry name" value="Nitroreductase-like"/>
</dbReference>
<comment type="caution">
    <text evidence="10">Lacks conserved residue(s) required for the propagation of feature annotation.</text>
</comment>
<evidence type="ECO:0000256" key="2">
    <source>
        <dbReference type="ARBA" id="ARBA00022723"/>
    </source>
</evidence>
<feature type="binding site" evidence="10">
    <location>
        <position position="421"/>
    </location>
    <ligand>
        <name>FMN</name>
        <dbReference type="ChEBI" id="CHEBI:58210"/>
    </ligand>
</feature>
<feature type="binding site" evidence="10">
    <location>
        <position position="94"/>
    </location>
    <ligand>
        <name>a divalent metal cation</name>
        <dbReference type="ChEBI" id="CHEBI:60240"/>
        <label>1</label>
    </ligand>
</feature>
<feature type="binding site" evidence="10">
    <location>
        <position position="384"/>
    </location>
    <ligand>
        <name>FMN</name>
        <dbReference type="ChEBI" id="CHEBI:58210"/>
    </ligand>
</feature>
<dbReference type="InterPro" id="IPR002847">
    <property type="entry name" value="F420-0_gamma-glut_ligase-dom"/>
</dbReference>
<evidence type="ECO:0000256" key="8">
    <source>
        <dbReference type="ARBA" id="ARBA00023211"/>
    </source>
</evidence>
<reference evidence="15 16" key="2">
    <citation type="submission" date="2016-09" db="EMBL/GenBank/DDBJ databases">
        <title>Streptomyces fradiae DSM40063, a candidate organism with high potential of specific P450 cytochromes.</title>
        <authorList>
            <person name="Grumaz C."/>
            <person name="Vainshtein Y."/>
            <person name="Kirstahler P."/>
            <person name="Sohn K."/>
        </authorList>
    </citation>
    <scope>NUCLEOTIDE SEQUENCE [LARGE SCALE GENOMIC DNA]</scope>
    <source>
        <strain evidence="15 16">DSM 40063</strain>
    </source>
</reference>
<dbReference type="Proteomes" id="UP000731519">
    <property type="component" value="Unassembled WGS sequence"/>
</dbReference>
<dbReference type="SUPFAM" id="SSF144010">
    <property type="entry name" value="CofE-like"/>
    <property type="match status" value="1"/>
</dbReference>
<comment type="cofactor">
    <cofactor evidence="10">
        <name>Mg(2+)</name>
        <dbReference type="ChEBI" id="CHEBI:18420"/>
    </cofactor>
    <cofactor evidence="10">
        <name>Mn(2+)</name>
        <dbReference type="ChEBI" id="CHEBI:29035"/>
    </cofactor>
    <text evidence="10">Binds 2 divalent metal cations per subunit. The ions could be magnesium and/or manganese.</text>
</comment>
<evidence type="ECO:0000256" key="1">
    <source>
        <dbReference type="ARBA" id="ARBA00022598"/>
    </source>
</evidence>
<dbReference type="UniPathway" id="UPA00071"/>
<dbReference type="NCBIfam" id="TIGR01916">
    <property type="entry name" value="F420_cofE"/>
    <property type="match status" value="1"/>
</dbReference>
<dbReference type="GO" id="GO:0005525">
    <property type="term" value="F:GTP binding"/>
    <property type="evidence" value="ECO:0007669"/>
    <property type="project" value="UniProtKB-KW"/>
</dbReference>
<comment type="similarity">
    <text evidence="10">In the N-terminal section; belongs to the CofE family.</text>
</comment>
<keyword evidence="17" id="KW-1185">Reference proteome</keyword>
<feature type="binding site" evidence="10">
    <location>
        <position position="273"/>
    </location>
    <ligand>
        <name>FMN</name>
        <dbReference type="ChEBI" id="CHEBI:58210"/>
    </ligand>
</feature>
<dbReference type="Pfam" id="PF00881">
    <property type="entry name" value="Nitroreductase"/>
    <property type="match status" value="1"/>
</dbReference>
<dbReference type="Proteomes" id="UP000194318">
    <property type="component" value="Unassembled WGS sequence"/>
</dbReference>
<dbReference type="AlphaFoldDB" id="A0A1Y2P0G7"/>
<dbReference type="EMBL" id="ASYR01000043">
    <property type="protein sequence ID" value="KAF0646973.1"/>
    <property type="molecule type" value="Genomic_DNA"/>
</dbReference>
<evidence type="ECO:0000313" key="14">
    <source>
        <dbReference type="EMBL" id="KAF0646973.1"/>
    </source>
</evidence>
<proteinExistence type="inferred from homology"/>
<dbReference type="HAMAP" id="MF_01259">
    <property type="entry name" value="F420_ligase_FbiB"/>
    <property type="match status" value="1"/>
</dbReference>
<dbReference type="GeneID" id="91403591"/>
<dbReference type="SUPFAM" id="SSF55469">
    <property type="entry name" value="FMN-dependent nitroreductase-like"/>
    <property type="match status" value="1"/>
</dbReference>
<dbReference type="NCBIfam" id="TIGR03553">
    <property type="entry name" value="F420_FbiB_CTERM"/>
    <property type="match status" value="1"/>
</dbReference>
<keyword evidence="5 10" id="KW-0630">Potassium</keyword>
<feature type="binding site" evidence="10">
    <location>
        <position position="43"/>
    </location>
    <ligand>
        <name>GTP</name>
        <dbReference type="ChEBI" id="CHEBI:37565"/>
    </ligand>
</feature>
<keyword evidence="4 10" id="KW-0460">Magnesium</keyword>
<feature type="binding site" evidence="10">
    <location>
        <position position="305"/>
    </location>
    <ligand>
        <name>coenzyme F420-(gamma-Glu)n</name>
        <dbReference type="ChEBI" id="CHEBI:133980"/>
    </ligand>
</feature>
<evidence type="ECO:0000313" key="15">
    <source>
        <dbReference type="EMBL" id="OSY52658.1"/>
    </source>
</evidence>
<feature type="region of interest" description="Dehydro-coenzyme F420-0 reductase" evidence="10">
    <location>
        <begin position="234"/>
        <end position="433"/>
    </location>
</feature>
<dbReference type="Gene3D" id="3.90.1660.10">
    <property type="entry name" value="CofE-like domain"/>
    <property type="match status" value="2"/>
</dbReference>
<feature type="binding site" evidence="10">
    <location>
        <position position="48"/>
    </location>
    <ligand>
        <name>GTP</name>
        <dbReference type="ChEBI" id="CHEBI:37565"/>
    </ligand>
</feature>
<evidence type="ECO:0000256" key="3">
    <source>
        <dbReference type="ARBA" id="ARBA00022741"/>
    </source>
</evidence>
<dbReference type="Pfam" id="PF01996">
    <property type="entry name" value="F420_ligase"/>
    <property type="match status" value="1"/>
</dbReference>
<dbReference type="Gene3D" id="3.30.1330.100">
    <property type="entry name" value="CofE-like"/>
    <property type="match status" value="2"/>
</dbReference>
<comment type="cofactor">
    <cofactor evidence="10">
        <name>K(+)</name>
        <dbReference type="ChEBI" id="CHEBI:29103"/>
    </cofactor>
    <text evidence="10">Monovalent cation. The ion could be potassium.</text>
</comment>
<evidence type="ECO:0000259" key="12">
    <source>
        <dbReference type="Pfam" id="PF00881"/>
    </source>
</evidence>
<dbReference type="GO" id="GO:0052618">
    <property type="term" value="F:coenzyme F420-0:L-glutamate ligase activity"/>
    <property type="evidence" value="ECO:0007669"/>
    <property type="project" value="UniProtKB-UniRule"/>
</dbReference>
<keyword evidence="2 10" id="KW-0479">Metal-binding</keyword>
<name>A0A1Y2P0G7_STRFR</name>
<comment type="catalytic activity">
    <reaction evidence="10">
        <text>oxidized coenzyme F420-0 + FMN + H(+) = dehydro coenzyme F420-0 + FMNH2</text>
        <dbReference type="Rhea" id="RHEA:60360"/>
        <dbReference type="ChEBI" id="CHEBI:15378"/>
        <dbReference type="ChEBI" id="CHEBI:57618"/>
        <dbReference type="ChEBI" id="CHEBI:58210"/>
        <dbReference type="ChEBI" id="CHEBI:59907"/>
        <dbReference type="ChEBI" id="CHEBI:143705"/>
        <dbReference type="EC" id="1.3.8.17"/>
    </reaction>
</comment>
<dbReference type="Gene3D" id="3.40.109.10">
    <property type="entry name" value="NADH Oxidase"/>
    <property type="match status" value="1"/>
</dbReference>
<dbReference type="GO" id="GO:0046872">
    <property type="term" value="F:metal ion binding"/>
    <property type="evidence" value="ECO:0007669"/>
    <property type="project" value="UniProtKB-KW"/>
</dbReference>
<dbReference type="EC" id="1.3.8.17" evidence="10"/>
<evidence type="ECO:0000256" key="5">
    <source>
        <dbReference type="ARBA" id="ARBA00022958"/>
    </source>
</evidence>
<keyword evidence="9 10" id="KW-0511">Multifunctional enzyme</keyword>
<evidence type="ECO:0000313" key="17">
    <source>
        <dbReference type="Proteomes" id="UP000731519"/>
    </source>
</evidence>
<comment type="catalytic activity">
    <reaction evidence="10">
        <text>oxidized coenzyme F420-0 + GTP + L-glutamate = oxidized coenzyme F420-1 + GDP + phosphate + H(+)</text>
        <dbReference type="Rhea" id="RHEA:30555"/>
        <dbReference type="ChEBI" id="CHEBI:15378"/>
        <dbReference type="ChEBI" id="CHEBI:29985"/>
        <dbReference type="ChEBI" id="CHEBI:37565"/>
        <dbReference type="ChEBI" id="CHEBI:43474"/>
        <dbReference type="ChEBI" id="CHEBI:58189"/>
        <dbReference type="ChEBI" id="CHEBI:59907"/>
        <dbReference type="ChEBI" id="CHEBI:59920"/>
        <dbReference type="EC" id="6.3.2.31"/>
    </reaction>
</comment>
<evidence type="ECO:0000256" key="7">
    <source>
        <dbReference type="ARBA" id="ARBA00023134"/>
    </source>
</evidence>
<keyword evidence="1 10" id="KW-0436">Ligase</keyword>
<evidence type="ECO:0000256" key="11">
    <source>
        <dbReference type="SAM" id="MobiDB-lite"/>
    </source>
</evidence>
<dbReference type="InterPro" id="IPR029479">
    <property type="entry name" value="Nitroreductase"/>
</dbReference>
<feature type="domain" description="Coenzyme F420:L-glutamate ligase-like" evidence="13">
    <location>
        <begin position="13"/>
        <end position="204"/>
    </location>
</feature>
<comment type="function">
    <text evidence="10">Bifunctional enzyme that catalyzes the GTP-dependent successive addition of two or more gamma-linked L-glutamates to the L-lactyl phosphodiester of 7,8-didemethyl-8-hydroxy-5-deazariboflavin (F420-0) to form polyglutamated F420 derivatives, and the FMNH2-dependent reduction of dehydro-F420-0 to form F420-0.</text>
</comment>
<dbReference type="GO" id="GO:0052619">
    <property type="term" value="F:coenzyme F420-1:gamma-L-glutamate ligase activity"/>
    <property type="evidence" value="ECO:0007669"/>
    <property type="project" value="UniProtKB-UniRule"/>
</dbReference>
<reference evidence="14 17" key="1">
    <citation type="submission" date="2013-05" db="EMBL/GenBank/DDBJ databases">
        <title>Genome Sequence of Streptomyces fradiae.</title>
        <authorList>
            <person name="Kirby R."/>
        </authorList>
    </citation>
    <scope>NUCLEOTIDE SEQUENCE [LARGE SCALE GENOMIC DNA]</scope>
    <source>
        <strain evidence="14 17">ATCC 10745</strain>
    </source>
</reference>
<evidence type="ECO:0000259" key="13">
    <source>
        <dbReference type="Pfam" id="PF01996"/>
    </source>
</evidence>
<organism evidence="15 16">
    <name type="scientific">Streptomyces fradiae ATCC 10745 = DSM 40063</name>
    <dbReference type="NCBI Taxonomy" id="1319510"/>
    <lineage>
        <taxon>Bacteria</taxon>
        <taxon>Bacillati</taxon>
        <taxon>Actinomycetota</taxon>
        <taxon>Actinomycetes</taxon>
        <taxon>Kitasatosporales</taxon>
        <taxon>Streptomycetaceae</taxon>
        <taxon>Streptomyces</taxon>
    </lineage>
</organism>
<dbReference type="InterPro" id="IPR019943">
    <property type="entry name" value="F420_FbiB_C"/>
</dbReference>
<dbReference type="FunFam" id="3.40.109.10:FF:000009">
    <property type="entry name" value="Coenzyme F420:L-glutamate ligase"/>
    <property type="match status" value="1"/>
</dbReference>
<comment type="pathway">
    <text evidence="10">Cofactor biosynthesis; coenzyme F420 biosynthesis.</text>
</comment>